<evidence type="ECO:0008006" key="9">
    <source>
        <dbReference type="Google" id="ProtNLM"/>
    </source>
</evidence>
<evidence type="ECO:0000256" key="1">
    <source>
        <dbReference type="ARBA" id="ARBA00004651"/>
    </source>
</evidence>
<evidence type="ECO:0000256" key="4">
    <source>
        <dbReference type="ARBA" id="ARBA00022989"/>
    </source>
</evidence>
<dbReference type="GO" id="GO:0005886">
    <property type="term" value="C:plasma membrane"/>
    <property type="evidence" value="ECO:0007669"/>
    <property type="project" value="UniProtKB-SubCell"/>
</dbReference>
<keyword evidence="3 6" id="KW-0812">Transmembrane</keyword>
<feature type="transmembrane region" description="Helical" evidence="6">
    <location>
        <begin position="285"/>
        <end position="307"/>
    </location>
</feature>
<dbReference type="Pfam" id="PF03631">
    <property type="entry name" value="Virul_fac_BrkB"/>
    <property type="match status" value="1"/>
</dbReference>
<comment type="caution">
    <text evidence="7">The sequence shown here is derived from an EMBL/GenBank/DDBJ whole genome shotgun (WGS) entry which is preliminary data.</text>
</comment>
<proteinExistence type="predicted"/>
<feature type="transmembrane region" description="Helical" evidence="6">
    <location>
        <begin position="219"/>
        <end position="239"/>
    </location>
</feature>
<dbReference type="Proteomes" id="UP000249725">
    <property type="component" value="Unassembled WGS sequence"/>
</dbReference>
<feature type="transmembrane region" description="Helical" evidence="6">
    <location>
        <begin position="251"/>
        <end position="273"/>
    </location>
</feature>
<keyword evidence="8" id="KW-1185">Reference proteome</keyword>
<dbReference type="OrthoDB" id="9781030at2"/>
<evidence type="ECO:0000256" key="5">
    <source>
        <dbReference type="ARBA" id="ARBA00023136"/>
    </source>
</evidence>
<feature type="transmembrane region" description="Helical" evidence="6">
    <location>
        <begin position="75"/>
        <end position="97"/>
    </location>
</feature>
<protein>
    <recommendedName>
        <fullName evidence="9">YihY/virulence factor BrkB family protein</fullName>
    </recommendedName>
</protein>
<comment type="subcellular location">
    <subcellularLocation>
        <location evidence="1">Cell membrane</location>
        <topology evidence="1">Multi-pass membrane protein</topology>
    </subcellularLocation>
</comment>
<dbReference type="InterPro" id="IPR017039">
    <property type="entry name" value="Virul_fac_BrkB"/>
</dbReference>
<accession>A0A328AZC6</accession>
<organism evidence="7 8">
    <name type="scientific">Phenylobacterium deserti</name>
    <dbReference type="NCBI Taxonomy" id="1914756"/>
    <lineage>
        <taxon>Bacteria</taxon>
        <taxon>Pseudomonadati</taxon>
        <taxon>Pseudomonadota</taxon>
        <taxon>Alphaproteobacteria</taxon>
        <taxon>Caulobacterales</taxon>
        <taxon>Caulobacteraceae</taxon>
        <taxon>Phenylobacterium</taxon>
    </lineage>
</organism>
<sequence length="381" mass="41910">MATFGGLWLKARREPKPGLSHQLVASPESFEQTEPGRGRMAHAPRHIPHLGWKDVLWRTWLEIGRDKLPVVAGGITFYALLAIFPAMAAFISLYGLFADVGTVMQQLNELAAFVPPQVLSLLGEQMLRLATAQSTGLSLAFLTSLLLSVWSANAGVGTLFDGLNVAYNETEKRNFFVRRAMTYAFTFAALVFMAMVTAILVAVPILLRFFGLGETLLVPLRWLLLLAVAVFAFSVMYRFGPSRRKARWRWVRWGACFAALIWVGGSLGFSWYVNNVAHFDATYGSLAAVMGFMMWIWFSVMAVLLGAELNAEIEHQTAVDSTTGGPRPMGERGAAMADTVGLPFIGVRKEAAQLWGVARRQAGNLSGRVRRKPGPEDGKPQ</sequence>
<feature type="transmembrane region" description="Helical" evidence="6">
    <location>
        <begin position="181"/>
        <end position="207"/>
    </location>
</feature>
<keyword evidence="4 6" id="KW-1133">Transmembrane helix</keyword>
<gene>
    <name evidence="7" type="ORF">DJ018_01300</name>
</gene>
<dbReference type="NCBIfam" id="TIGR00765">
    <property type="entry name" value="yihY_not_rbn"/>
    <property type="match status" value="1"/>
</dbReference>
<evidence type="ECO:0000256" key="6">
    <source>
        <dbReference type="SAM" id="Phobius"/>
    </source>
</evidence>
<dbReference type="PANTHER" id="PTHR30213">
    <property type="entry name" value="INNER MEMBRANE PROTEIN YHJD"/>
    <property type="match status" value="1"/>
</dbReference>
<evidence type="ECO:0000256" key="3">
    <source>
        <dbReference type="ARBA" id="ARBA00022692"/>
    </source>
</evidence>
<dbReference type="AlphaFoldDB" id="A0A328AZC6"/>
<reference evidence="8" key="1">
    <citation type="submission" date="2018-05" db="EMBL/GenBank/DDBJ databases">
        <authorList>
            <person name="Li X."/>
        </authorList>
    </citation>
    <scope>NUCLEOTIDE SEQUENCE [LARGE SCALE GENOMIC DNA]</scope>
    <source>
        <strain evidence="8">YIM 73061</strain>
    </source>
</reference>
<name>A0A328AZC6_9CAUL</name>
<keyword evidence="5 6" id="KW-0472">Membrane</keyword>
<dbReference type="PANTHER" id="PTHR30213:SF0">
    <property type="entry name" value="UPF0761 MEMBRANE PROTEIN YIHY"/>
    <property type="match status" value="1"/>
</dbReference>
<evidence type="ECO:0000256" key="2">
    <source>
        <dbReference type="ARBA" id="ARBA00022475"/>
    </source>
</evidence>
<evidence type="ECO:0000313" key="7">
    <source>
        <dbReference type="EMBL" id="RAK58168.1"/>
    </source>
</evidence>
<keyword evidence="2" id="KW-1003">Cell membrane</keyword>
<evidence type="ECO:0000313" key="8">
    <source>
        <dbReference type="Proteomes" id="UP000249725"/>
    </source>
</evidence>
<dbReference type="EMBL" id="QFYR01000001">
    <property type="protein sequence ID" value="RAK58168.1"/>
    <property type="molecule type" value="Genomic_DNA"/>
</dbReference>